<feature type="compositionally biased region" description="Polar residues" evidence="1">
    <location>
        <begin position="1"/>
        <end position="12"/>
    </location>
</feature>
<dbReference type="EMBL" id="KN834785">
    <property type="protein sequence ID" value="KIK58441.1"/>
    <property type="molecule type" value="Genomic_DNA"/>
</dbReference>
<feature type="compositionally biased region" description="Acidic residues" evidence="1">
    <location>
        <begin position="15"/>
        <end position="32"/>
    </location>
</feature>
<feature type="compositionally biased region" description="Acidic residues" evidence="1">
    <location>
        <begin position="177"/>
        <end position="186"/>
    </location>
</feature>
<feature type="region of interest" description="Disordered" evidence="1">
    <location>
        <begin position="144"/>
        <end position="197"/>
    </location>
</feature>
<dbReference type="HOGENOM" id="CLU_1384310_0_0_1"/>
<protein>
    <submittedName>
        <fullName evidence="2">Uncharacterized protein</fullName>
    </submittedName>
</protein>
<accession>A0A0D0BSW1</accession>
<dbReference type="AlphaFoldDB" id="A0A0D0BSW1"/>
<sequence>MTNGAKNTSGTVLSDGEDEEDGSENIEADDDTMTVKDVTKVPGAISRAQTAGGQCKNREAIGCPSPLLPILLQGYFIKNKPKQDQILVDNLKTLEQIPLPLIAMTTTLIGHALQESLGPNIVPIQTYDYNDLNEYAIAEQDECKNPLSTTDPKPEVAQDDASNTNTVNGSTVSAPDLDLEDNEDEQGVPGNESDINV</sequence>
<dbReference type="Proteomes" id="UP000053593">
    <property type="component" value="Unassembled WGS sequence"/>
</dbReference>
<feature type="compositionally biased region" description="Polar residues" evidence="1">
    <location>
        <begin position="160"/>
        <end position="173"/>
    </location>
</feature>
<feature type="region of interest" description="Disordered" evidence="1">
    <location>
        <begin position="1"/>
        <end position="34"/>
    </location>
</feature>
<gene>
    <name evidence="2" type="ORF">GYMLUDRAFT_246139</name>
</gene>
<evidence type="ECO:0000313" key="2">
    <source>
        <dbReference type="EMBL" id="KIK58441.1"/>
    </source>
</evidence>
<evidence type="ECO:0000313" key="3">
    <source>
        <dbReference type="Proteomes" id="UP000053593"/>
    </source>
</evidence>
<proteinExistence type="predicted"/>
<evidence type="ECO:0000256" key="1">
    <source>
        <dbReference type="SAM" id="MobiDB-lite"/>
    </source>
</evidence>
<name>A0A0D0BSW1_9AGAR</name>
<reference evidence="2 3" key="1">
    <citation type="submission" date="2014-04" db="EMBL/GenBank/DDBJ databases">
        <title>Evolutionary Origins and Diversification of the Mycorrhizal Mutualists.</title>
        <authorList>
            <consortium name="DOE Joint Genome Institute"/>
            <consortium name="Mycorrhizal Genomics Consortium"/>
            <person name="Kohler A."/>
            <person name="Kuo A."/>
            <person name="Nagy L.G."/>
            <person name="Floudas D."/>
            <person name="Copeland A."/>
            <person name="Barry K.W."/>
            <person name="Cichocki N."/>
            <person name="Veneault-Fourrey C."/>
            <person name="LaButti K."/>
            <person name="Lindquist E.A."/>
            <person name="Lipzen A."/>
            <person name="Lundell T."/>
            <person name="Morin E."/>
            <person name="Murat C."/>
            <person name="Riley R."/>
            <person name="Ohm R."/>
            <person name="Sun H."/>
            <person name="Tunlid A."/>
            <person name="Henrissat B."/>
            <person name="Grigoriev I.V."/>
            <person name="Hibbett D.S."/>
            <person name="Martin F."/>
        </authorList>
    </citation>
    <scope>NUCLEOTIDE SEQUENCE [LARGE SCALE GENOMIC DNA]</scope>
    <source>
        <strain evidence="2 3">FD-317 M1</strain>
    </source>
</reference>
<keyword evidence="3" id="KW-1185">Reference proteome</keyword>
<organism evidence="2 3">
    <name type="scientific">Collybiopsis luxurians FD-317 M1</name>
    <dbReference type="NCBI Taxonomy" id="944289"/>
    <lineage>
        <taxon>Eukaryota</taxon>
        <taxon>Fungi</taxon>
        <taxon>Dikarya</taxon>
        <taxon>Basidiomycota</taxon>
        <taxon>Agaricomycotina</taxon>
        <taxon>Agaricomycetes</taxon>
        <taxon>Agaricomycetidae</taxon>
        <taxon>Agaricales</taxon>
        <taxon>Marasmiineae</taxon>
        <taxon>Omphalotaceae</taxon>
        <taxon>Collybiopsis</taxon>
        <taxon>Collybiopsis luxurians</taxon>
    </lineage>
</organism>